<evidence type="ECO:0000313" key="3">
    <source>
        <dbReference type="Proteomes" id="UP001059295"/>
    </source>
</evidence>
<dbReference type="GeneID" id="82891348"/>
<dbReference type="Pfam" id="PF16439">
    <property type="entry name" value="DUF5036"/>
    <property type="match status" value="1"/>
</dbReference>
<sequence length="233" mass="24869">MKTKMLRWIAPAVLSLALAACSDDDAPSDPAGTVTLNMLDAENGKTYLGSTGFYINEADNFYGTGPFWIADVGPVRGIGSLGGPSTSGLTDEAAVMPGNGYMIFADDALLVFPSGTTAAVVGSEYCKVYVDSWLAEDKGAVVKYLSDRVSADGLPGYDDPVGIIDWSTESLEIELASSDFEAVCEPGQEAFDLEASGRVLKIRPATMSVSSGDYGIYLRIGDRYTRIRVEVRW</sequence>
<dbReference type="RefSeq" id="WP_019246084.1">
    <property type="nucleotide sequence ID" value="NZ_CAPH01000013.1"/>
</dbReference>
<proteinExistence type="predicted"/>
<dbReference type="EMBL" id="CP102294">
    <property type="protein sequence ID" value="UWN56299.1"/>
    <property type="molecule type" value="Genomic_DNA"/>
</dbReference>
<dbReference type="PROSITE" id="PS51257">
    <property type="entry name" value="PROKAR_LIPOPROTEIN"/>
    <property type="match status" value="1"/>
</dbReference>
<dbReference type="InterPro" id="IPR032217">
    <property type="entry name" value="DUF5036"/>
</dbReference>
<name>A0ABY5UXZ9_9BACT</name>
<protein>
    <submittedName>
        <fullName evidence="2">DUF5036 family protein</fullName>
    </submittedName>
</protein>
<organism evidence="2 3">
    <name type="scientific">Alistipes ihumii AP11</name>
    <dbReference type="NCBI Taxonomy" id="1211813"/>
    <lineage>
        <taxon>Bacteria</taxon>
        <taxon>Pseudomonadati</taxon>
        <taxon>Bacteroidota</taxon>
        <taxon>Bacteroidia</taxon>
        <taxon>Bacteroidales</taxon>
        <taxon>Rikenellaceae</taxon>
        <taxon>Alistipes</taxon>
    </lineage>
</organism>
<gene>
    <name evidence="2" type="ORF">NQ491_06400</name>
</gene>
<feature type="chain" id="PRO_5045779228" evidence="1">
    <location>
        <begin position="23"/>
        <end position="233"/>
    </location>
</feature>
<accession>A0ABY5UXZ9</accession>
<evidence type="ECO:0000313" key="2">
    <source>
        <dbReference type="EMBL" id="UWN56299.1"/>
    </source>
</evidence>
<keyword evidence="1" id="KW-0732">Signal</keyword>
<dbReference type="Proteomes" id="UP001059295">
    <property type="component" value="Chromosome"/>
</dbReference>
<keyword evidence="3" id="KW-1185">Reference proteome</keyword>
<feature type="signal peptide" evidence="1">
    <location>
        <begin position="1"/>
        <end position="22"/>
    </location>
</feature>
<evidence type="ECO:0000256" key="1">
    <source>
        <dbReference type="SAM" id="SignalP"/>
    </source>
</evidence>
<reference evidence="2" key="1">
    <citation type="journal article" date="2022" name="Cell">
        <title>Design, construction, and in vivo augmentation of a complex gut microbiome.</title>
        <authorList>
            <person name="Cheng A.G."/>
            <person name="Ho P.Y."/>
            <person name="Aranda-Diaz A."/>
            <person name="Jain S."/>
            <person name="Yu F.B."/>
            <person name="Meng X."/>
            <person name="Wang M."/>
            <person name="Iakiviak M."/>
            <person name="Nagashima K."/>
            <person name="Zhao A."/>
            <person name="Murugkar P."/>
            <person name="Patil A."/>
            <person name="Atabakhsh K."/>
            <person name="Weakley A."/>
            <person name="Yan J."/>
            <person name="Brumbaugh A.R."/>
            <person name="Higginbottom S."/>
            <person name="Dimas A."/>
            <person name="Shiver A.L."/>
            <person name="Deutschbauer A."/>
            <person name="Neff N."/>
            <person name="Sonnenburg J.L."/>
            <person name="Huang K.C."/>
            <person name="Fischbach M.A."/>
        </authorList>
    </citation>
    <scope>NUCLEOTIDE SEQUENCE</scope>
    <source>
        <strain evidence="2">AP11</strain>
    </source>
</reference>